<evidence type="ECO:0000313" key="1">
    <source>
        <dbReference type="EMBL" id="KFB68570.1"/>
    </source>
</evidence>
<name>A0A084Y1H6_9PROT</name>
<dbReference type="AlphaFoldDB" id="A0A084Y1H6"/>
<evidence type="ECO:0000313" key="2">
    <source>
        <dbReference type="Proteomes" id="UP000019812"/>
    </source>
</evidence>
<proteinExistence type="predicted"/>
<comment type="caution">
    <text evidence="1">The sequence shown here is derived from an EMBL/GenBank/DDBJ whole genome shotgun (WGS) entry which is preliminary data.</text>
</comment>
<dbReference type="EMBL" id="JDSS02000020">
    <property type="protein sequence ID" value="KFB68570.1"/>
    <property type="molecule type" value="Genomic_DNA"/>
</dbReference>
<gene>
    <name evidence="1" type="ORF">CAPSK01_001966</name>
</gene>
<reference evidence="1 2" key="1">
    <citation type="submission" date="2014-07" db="EMBL/GenBank/DDBJ databases">
        <title>Expanding our view of genomic diversity in Candidatus Accumulibacter clades.</title>
        <authorList>
            <person name="Skennerton C.T."/>
            <person name="Barr J.J."/>
            <person name="Slater F.R."/>
            <person name="Bond P.L."/>
            <person name="Tyson G.W."/>
        </authorList>
    </citation>
    <scope>NUCLEOTIDE SEQUENCE [LARGE SCALE GENOMIC DNA]</scope>
    <source>
        <strain evidence="2">SK-01</strain>
    </source>
</reference>
<protein>
    <submittedName>
        <fullName evidence="1">Uncharacterized protein</fullName>
    </submittedName>
</protein>
<sequence length="259" mass="27403">MPGVGLDDAAARAFDRAGVFDRRAGDRSGAGCVTAEELFGQSCEQRVAARLHGGVGLRAGDQGVEQRAQVVAALEQDRRQFAADGDFTVAQLVEDVLDLVREGFDEGAFDDARAALDGVRGAENGAQVVGVVGRLLELEQAVFHGQQLVAAFIDEGAGQFVHRGGFLVLAWVAWGSGVGGGDHRVAEDAGQIAELHGHFLVGALVARFRTVRRCPTKRWAASSGPWFDGHSGAPGCGVRGQQWSVGERIEMEGSLRIDK</sequence>
<accession>A0A084Y1H6</accession>
<dbReference type="Proteomes" id="UP000019812">
    <property type="component" value="Unassembled WGS sequence"/>
</dbReference>
<organism evidence="1 2">
    <name type="scientific">Candidatus Accumulibacter vicinus</name>
    <dbReference type="NCBI Taxonomy" id="2954382"/>
    <lineage>
        <taxon>Bacteria</taxon>
        <taxon>Pseudomonadati</taxon>
        <taxon>Pseudomonadota</taxon>
        <taxon>Betaproteobacteria</taxon>
        <taxon>Candidatus Accumulibacter</taxon>
    </lineage>
</organism>